<dbReference type="PANTHER" id="PTHR32294">
    <property type="entry name" value="DNA POLYMERASE III SUBUNIT ALPHA"/>
    <property type="match status" value="1"/>
</dbReference>
<protein>
    <recommendedName>
        <fullName evidence="4">DNA polymerase III alpha subunit finger domain-containing protein</fullName>
    </recommendedName>
</protein>
<dbReference type="InterPro" id="IPR029460">
    <property type="entry name" value="DNAPol_HHH"/>
</dbReference>
<dbReference type="InterPro" id="IPR040982">
    <property type="entry name" value="DNA_pol3_finger"/>
</dbReference>
<reference evidence="3" key="1">
    <citation type="journal article" date="2014" name="Front. Microbiol.">
        <title>High frequency of phylogenetically diverse reductive dehalogenase-homologous genes in deep subseafloor sedimentary metagenomes.</title>
        <authorList>
            <person name="Kawai M."/>
            <person name="Futagami T."/>
            <person name="Toyoda A."/>
            <person name="Takaki Y."/>
            <person name="Nishi S."/>
            <person name="Hori S."/>
            <person name="Arai W."/>
            <person name="Tsubouchi T."/>
            <person name="Morono Y."/>
            <person name="Uchiyama I."/>
            <person name="Ito T."/>
            <person name="Fujiyama A."/>
            <person name="Inagaki F."/>
            <person name="Takami H."/>
        </authorList>
    </citation>
    <scope>NUCLEOTIDE SEQUENCE</scope>
    <source>
        <strain evidence="3">Expedition CK06-06</strain>
    </source>
</reference>
<feature type="domain" description="DNA polymerase III alpha subunit finger" evidence="2">
    <location>
        <begin position="1"/>
        <end position="95"/>
    </location>
</feature>
<organism evidence="3">
    <name type="scientific">marine sediment metagenome</name>
    <dbReference type="NCBI Taxonomy" id="412755"/>
    <lineage>
        <taxon>unclassified sequences</taxon>
        <taxon>metagenomes</taxon>
        <taxon>ecological metagenomes</taxon>
    </lineage>
</organism>
<dbReference type="GO" id="GO:0008408">
    <property type="term" value="F:3'-5' exonuclease activity"/>
    <property type="evidence" value="ECO:0007669"/>
    <property type="project" value="InterPro"/>
</dbReference>
<dbReference type="Gene3D" id="1.10.150.870">
    <property type="match status" value="1"/>
</dbReference>
<feature type="domain" description="DNA polymerase helix-hairpin-helix motif" evidence="1">
    <location>
        <begin position="170"/>
        <end position="258"/>
    </location>
</feature>
<gene>
    <name evidence="3" type="ORF">S01H4_41485</name>
</gene>
<dbReference type="AlphaFoldDB" id="X1D378"/>
<dbReference type="InterPro" id="IPR004805">
    <property type="entry name" value="DnaE2/DnaE/PolC"/>
</dbReference>
<dbReference type="EMBL" id="BART01022693">
    <property type="protein sequence ID" value="GAG99557.1"/>
    <property type="molecule type" value="Genomic_DNA"/>
</dbReference>
<feature type="non-terminal residue" evidence="3">
    <location>
        <position position="287"/>
    </location>
</feature>
<name>X1D378_9ZZZZ</name>
<dbReference type="GO" id="GO:0006260">
    <property type="term" value="P:DNA replication"/>
    <property type="evidence" value="ECO:0007669"/>
    <property type="project" value="InterPro"/>
</dbReference>
<evidence type="ECO:0000259" key="1">
    <source>
        <dbReference type="Pfam" id="PF14579"/>
    </source>
</evidence>
<dbReference type="PANTHER" id="PTHR32294:SF0">
    <property type="entry name" value="DNA POLYMERASE III SUBUNIT ALPHA"/>
    <property type="match status" value="1"/>
</dbReference>
<comment type="caution">
    <text evidence="3">The sequence shown here is derived from an EMBL/GenBank/DDBJ whole genome shotgun (WGS) entry which is preliminary data.</text>
</comment>
<dbReference type="Pfam" id="PF14579">
    <property type="entry name" value="HHH_6"/>
    <property type="match status" value="1"/>
</dbReference>
<feature type="non-terminal residue" evidence="3">
    <location>
        <position position="1"/>
    </location>
</feature>
<evidence type="ECO:0008006" key="4">
    <source>
        <dbReference type="Google" id="ProtNLM"/>
    </source>
</evidence>
<accession>X1D378</accession>
<proteinExistence type="predicted"/>
<sequence>AAIALYRPGPMKFINEFILKKKGRKKVTYPHQLLEDVLKDTYGIMIYQEQVMQTASVIANFTLGEADILRRAMGKKMLDEMDAKREKFIKNAKKNHIDKKTAEEIFEMMIPFAGYGFNKSHAAGYALLAYETAYLKAHYPVEFLAASLSSVMDNSKRVRLFIEDCKSHNIGVLPPSINSSYVKFKPVQGKIYFGLAAIKNVGEKAAQQIVNERERNGPYKGLFDFVLRLTSDIVNKKAIEGLVKAGAFDCVEKSRAKLFASIENALKEMSGFRKERSFGQISLFDSV</sequence>
<dbReference type="Pfam" id="PF17657">
    <property type="entry name" value="DNA_pol3_finger"/>
    <property type="match status" value="1"/>
</dbReference>
<evidence type="ECO:0000259" key="2">
    <source>
        <dbReference type="Pfam" id="PF17657"/>
    </source>
</evidence>
<evidence type="ECO:0000313" key="3">
    <source>
        <dbReference type="EMBL" id="GAG99557.1"/>
    </source>
</evidence>